<keyword evidence="7" id="KW-0833">Ubl conjugation pathway</keyword>
<keyword evidence="6" id="KW-0418">Kinase</keyword>
<dbReference type="InterPro" id="IPR000719">
    <property type="entry name" value="Prot_kinase_dom"/>
</dbReference>
<dbReference type="Gene3D" id="3.30.200.20">
    <property type="entry name" value="Phosphorylase Kinase, domain 1"/>
    <property type="match status" value="1"/>
</dbReference>
<keyword evidence="5 9" id="KW-0547">Nucleotide-binding</keyword>
<dbReference type="PROSITE" id="PS00107">
    <property type="entry name" value="PROTEIN_KINASE_ATP"/>
    <property type="match status" value="1"/>
</dbReference>
<name>A0AAQ3L1Z2_9LILI</name>
<protein>
    <recommendedName>
        <fullName evidence="2">RING-type E3 ubiquitin transferase</fullName>
        <ecNumber evidence="2">2.3.2.27</ecNumber>
    </recommendedName>
</protein>
<dbReference type="GO" id="GO:0004674">
    <property type="term" value="F:protein serine/threonine kinase activity"/>
    <property type="evidence" value="ECO:0007669"/>
    <property type="project" value="UniProtKB-KW"/>
</dbReference>
<dbReference type="EMBL" id="CP136898">
    <property type="protein sequence ID" value="WOL18955.1"/>
    <property type="molecule type" value="Genomic_DNA"/>
</dbReference>
<keyword evidence="8 9" id="KW-0067">ATP-binding</keyword>
<evidence type="ECO:0000256" key="10">
    <source>
        <dbReference type="SAM" id="Coils"/>
    </source>
</evidence>
<feature type="compositionally biased region" description="Low complexity" evidence="11">
    <location>
        <begin position="24"/>
        <end position="37"/>
    </location>
</feature>
<dbReference type="EC" id="2.3.2.27" evidence="2"/>
<dbReference type="SUPFAM" id="SSF56112">
    <property type="entry name" value="Protein kinase-like (PK-like)"/>
    <property type="match status" value="1"/>
</dbReference>
<feature type="domain" description="Protein kinase" evidence="12">
    <location>
        <begin position="521"/>
        <end position="763"/>
    </location>
</feature>
<feature type="compositionally biased region" description="Polar residues" evidence="11">
    <location>
        <begin position="14"/>
        <end position="23"/>
    </location>
</feature>
<organism evidence="13 14">
    <name type="scientific">Canna indica</name>
    <name type="common">Indian-shot</name>
    <dbReference type="NCBI Taxonomy" id="4628"/>
    <lineage>
        <taxon>Eukaryota</taxon>
        <taxon>Viridiplantae</taxon>
        <taxon>Streptophyta</taxon>
        <taxon>Embryophyta</taxon>
        <taxon>Tracheophyta</taxon>
        <taxon>Spermatophyta</taxon>
        <taxon>Magnoliopsida</taxon>
        <taxon>Liliopsida</taxon>
        <taxon>Zingiberales</taxon>
        <taxon>Cannaceae</taxon>
        <taxon>Canna</taxon>
    </lineage>
</organism>
<reference evidence="13 14" key="1">
    <citation type="submission" date="2023-10" db="EMBL/GenBank/DDBJ databases">
        <title>Chromosome-scale genome assembly provides insights into flower coloration mechanisms of Canna indica.</title>
        <authorList>
            <person name="Li C."/>
        </authorList>
    </citation>
    <scope>NUCLEOTIDE SEQUENCE [LARGE SCALE GENOMIC DNA]</scope>
    <source>
        <tissue evidence="13">Flower</tissue>
    </source>
</reference>
<evidence type="ECO:0000256" key="8">
    <source>
        <dbReference type="ARBA" id="ARBA00022840"/>
    </source>
</evidence>
<evidence type="ECO:0000256" key="6">
    <source>
        <dbReference type="ARBA" id="ARBA00022777"/>
    </source>
</evidence>
<evidence type="ECO:0000256" key="7">
    <source>
        <dbReference type="ARBA" id="ARBA00022786"/>
    </source>
</evidence>
<keyword evidence="4" id="KW-0808">Transferase</keyword>
<gene>
    <name evidence="13" type="ORF">Cni_G27752</name>
</gene>
<dbReference type="InterPro" id="IPR008271">
    <property type="entry name" value="Ser/Thr_kinase_AS"/>
</dbReference>
<evidence type="ECO:0000256" key="1">
    <source>
        <dbReference type="ARBA" id="ARBA00000900"/>
    </source>
</evidence>
<keyword evidence="14" id="KW-1185">Reference proteome</keyword>
<dbReference type="SMART" id="SM00220">
    <property type="entry name" value="S_TKc"/>
    <property type="match status" value="1"/>
</dbReference>
<dbReference type="Proteomes" id="UP001327560">
    <property type="component" value="Chromosome 9"/>
</dbReference>
<dbReference type="InterPro" id="IPR051348">
    <property type="entry name" value="U-box_ubiquitin_ligases"/>
</dbReference>
<accession>A0AAQ3L1Z2</accession>
<evidence type="ECO:0000259" key="12">
    <source>
        <dbReference type="PROSITE" id="PS50011"/>
    </source>
</evidence>
<evidence type="ECO:0000256" key="11">
    <source>
        <dbReference type="SAM" id="MobiDB-lite"/>
    </source>
</evidence>
<evidence type="ECO:0000256" key="2">
    <source>
        <dbReference type="ARBA" id="ARBA00012483"/>
    </source>
</evidence>
<dbReference type="GO" id="GO:0061630">
    <property type="term" value="F:ubiquitin protein ligase activity"/>
    <property type="evidence" value="ECO:0007669"/>
    <property type="project" value="UniProtKB-EC"/>
</dbReference>
<evidence type="ECO:0000256" key="5">
    <source>
        <dbReference type="ARBA" id="ARBA00022741"/>
    </source>
</evidence>
<feature type="coiled-coil region" evidence="10">
    <location>
        <begin position="423"/>
        <end position="499"/>
    </location>
</feature>
<evidence type="ECO:0000256" key="9">
    <source>
        <dbReference type="PROSITE-ProRule" id="PRU10141"/>
    </source>
</evidence>
<keyword evidence="10" id="KW-0175">Coiled coil</keyword>
<dbReference type="AlphaFoldDB" id="A0AAQ3L1Z2"/>
<dbReference type="CDD" id="cd01989">
    <property type="entry name" value="USP_STK_Ubox_N"/>
    <property type="match status" value="1"/>
</dbReference>
<dbReference type="InterPro" id="IPR017441">
    <property type="entry name" value="Protein_kinase_ATP_BS"/>
</dbReference>
<feature type="binding site" evidence="9">
    <location>
        <position position="549"/>
    </location>
    <ligand>
        <name>ATP</name>
        <dbReference type="ChEBI" id="CHEBI:30616"/>
    </ligand>
</feature>
<dbReference type="PROSITE" id="PS00108">
    <property type="entry name" value="PROTEIN_KINASE_ST"/>
    <property type="match status" value="1"/>
</dbReference>
<feature type="region of interest" description="Disordered" evidence="11">
    <location>
        <begin position="1"/>
        <end position="51"/>
    </location>
</feature>
<dbReference type="Gene3D" id="3.40.50.620">
    <property type="entry name" value="HUPs"/>
    <property type="match status" value="1"/>
</dbReference>
<evidence type="ECO:0000313" key="13">
    <source>
        <dbReference type="EMBL" id="WOL18955.1"/>
    </source>
</evidence>
<dbReference type="PROSITE" id="PS50011">
    <property type="entry name" value="PROTEIN_KINASE_DOM"/>
    <property type="match status" value="1"/>
</dbReference>
<dbReference type="GO" id="GO:0005524">
    <property type="term" value="F:ATP binding"/>
    <property type="evidence" value="ECO:0007669"/>
    <property type="project" value="UniProtKB-UniRule"/>
</dbReference>
<evidence type="ECO:0000256" key="3">
    <source>
        <dbReference type="ARBA" id="ARBA00022527"/>
    </source>
</evidence>
<dbReference type="InterPro" id="IPR014729">
    <property type="entry name" value="Rossmann-like_a/b/a_fold"/>
</dbReference>
<keyword evidence="3" id="KW-0723">Serine/threonine-protein kinase</keyword>
<evidence type="ECO:0000256" key="4">
    <source>
        <dbReference type="ARBA" id="ARBA00022679"/>
    </source>
</evidence>
<dbReference type="Gene3D" id="1.10.510.10">
    <property type="entry name" value="Transferase(Phosphotransferase) domain 1"/>
    <property type="match status" value="1"/>
</dbReference>
<dbReference type="PANTHER" id="PTHR45647">
    <property type="entry name" value="OS02G0152300 PROTEIN"/>
    <property type="match status" value="1"/>
</dbReference>
<evidence type="ECO:0000313" key="14">
    <source>
        <dbReference type="Proteomes" id="UP001327560"/>
    </source>
</evidence>
<dbReference type="Pfam" id="PF00069">
    <property type="entry name" value="Pkinase"/>
    <property type="match status" value="1"/>
</dbReference>
<dbReference type="PANTHER" id="PTHR45647:SF153">
    <property type="entry name" value="PROTEIN KINASE DOMAIN-CONTAINING PROTEIN"/>
    <property type="match status" value="1"/>
</dbReference>
<sequence>MAPAGEGVERESPRSAQASNWEQGRSSSASRLSSSRGSLREIVEEPAESPAAAAAAQEEKLYVAVAKDMKEGKANFLWALQKSSKDEMIVVLHVHRPAQRIPTALGWLPASKLNEKEVAAYRQNEREDVDTSLDGYINLCARARKVERHVIEKDDIGKGIVEAISLHGITKLIMGAAADKHYTRKMKAPRSKTALTVQQQADPSCKIWFVCKGNLICTRDASLGGPETPQLPIANPSPMFIQPELERSRSLAQTQGKTPKLSSDIPVAQDIFTQRSRSANFAALPNEKVPRSSTSGRRANSFVNLWDVASRLPGSLFDEVKTNKVSLPMPKDAEGEIRSFIDLADDDAVHERLKAALNKPEKSRCEANEELYKCQKAEKDLNEAIWKVKAIETMYIKEVKQRKEIEETLEKEKMELFVLKKHRDEIYEELQKAHQRMAELELHISDSDQFLKDIKGKLLEAYNCLDSMQQEHEELRKERDNAIRESEELNRQKEEATISTHGAENFAVFSLSELEKATQNFDMESKIGEGGYGCVYKGFLRHTTVAIKKLNPQGRQGKEEFQREMDVLSKVRHPNLITLIGACPEAWALVYEFLPNGSLEDCLTCKDDTPPLTWQARIRIAAEICSALIFLHSCKPLSVVHGDLKPANILLDANLYTCQPKGTFAYMDPELLSSGEITTKSDVYSFGVIILRLLTRRPAFGVSKVVQDALDKKYLDKILDPSAGNWPYVQAEMLAILGLKCCEMNRRNRPDAKEAWKMLEPFTRSSFVRSPPSFKLALEDGSHVPSYFLCPIFKVMIVHAS</sequence>
<proteinExistence type="predicted"/>
<comment type="catalytic activity">
    <reaction evidence="1">
        <text>S-ubiquitinyl-[E2 ubiquitin-conjugating enzyme]-L-cysteine + [acceptor protein]-L-lysine = [E2 ubiquitin-conjugating enzyme]-L-cysteine + N(6)-ubiquitinyl-[acceptor protein]-L-lysine.</text>
        <dbReference type="EC" id="2.3.2.27"/>
    </reaction>
</comment>
<dbReference type="InterPro" id="IPR011009">
    <property type="entry name" value="Kinase-like_dom_sf"/>
</dbReference>
<dbReference type="FunFam" id="3.30.200.20:FF:000039">
    <property type="entry name" value="receptor-like protein kinase FERONIA"/>
    <property type="match status" value="1"/>
</dbReference>